<organism evidence="5 6">
    <name type="scientific">Flavimaribacter sediminis</name>
    <dbReference type="NCBI Taxonomy" id="2865987"/>
    <lineage>
        <taxon>Bacteria</taxon>
        <taxon>Pseudomonadati</taxon>
        <taxon>Pseudomonadota</taxon>
        <taxon>Alphaproteobacteria</taxon>
        <taxon>Hyphomicrobiales</taxon>
        <taxon>Rhizobiaceae</taxon>
        <taxon>Flavimaribacter</taxon>
    </lineage>
</organism>
<dbReference type="EMBL" id="JAICBX010000002">
    <property type="protein sequence ID" value="MBW8638344.1"/>
    <property type="molecule type" value="Genomic_DNA"/>
</dbReference>
<dbReference type="HAMAP" id="MF_00528">
    <property type="entry name" value="Maf"/>
    <property type="match status" value="1"/>
</dbReference>
<dbReference type="PANTHER" id="PTHR43213">
    <property type="entry name" value="BIFUNCTIONAL DTTP/UTP PYROPHOSPHATASE/METHYLTRANSFERASE PROTEIN-RELATED"/>
    <property type="match status" value="1"/>
</dbReference>
<evidence type="ECO:0000256" key="3">
    <source>
        <dbReference type="ARBA" id="ARBA00023080"/>
    </source>
</evidence>
<comment type="catalytic activity">
    <reaction evidence="4">
        <text>a ribonucleoside 5'-triphosphate + H2O = a ribonucleoside 5'-phosphate + diphosphate + H(+)</text>
        <dbReference type="Rhea" id="RHEA:23996"/>
        <dbReference type="ChEBI" id="CHEBI:15377"/>
        <dbReference type="ChEBI" id="CHEBI:15378"/>
        <dbReference type="ChEBI" id="CHEBI:33019"/>
        <dbReference type="ChEBI" id="CHEBI:58043"/>
        <dbReference type="ChEBI" id="CHEBI:61557"/>
        <dbReference type="EC" id="3.6.1.9"/>
    </reaction>
</comment>
<dbReference type="InterPro" id="IPR003697">
    <property type="entry name" value="Maf-like"/>
</dbReference>
<name>A0AAE2ZK79_9HYPH</name>
<dbReference type="Gene3D" id="3.90.950.10">
    <property type="match status" value="1"/>
</dbReference>
<dbReference type="NCBIfam" id="NF002690">
    <property type="entry name" value="PRK02478.1"/>
    <property type="match status" value="1"/>
</dbReference>
<feature type="active site" description="Proton acceptor" evidence="4">
    <location>
        <position position="76"/>
    </location>
</feature>
<dbReference type="Pfam" id="PF02545">
    <property type="entry name" value="Maf"/>
    <property type="match status" value="1"/>
</dbReference>
<dbReference type="PANTHER" id="PTHR43213:SF5">
    <property type="entry name" value="BIFUNCTIONAL DTTP_UTP PYROPHOSPHATASE_METHYLTRANSFERASE PROTEIN-RELATED"/>
    <property type="match status" value="1"/>
</dbReference>
<evidence type="ECO:0000256" key="2">
    <source>
        <dbReference type="ARBA" id="ARBA00022801"/>
    </source>
</evidence>
<keyword evidence="6" id="KW-1185">Reference proteome</keyword>
<dbReference type="InterPro" id="IPR029001">
    <property type="entry name" value="ITPase-like_fam"/>
</dbReference>
<dbReference type="EC" id="3.6.1.9" evidence="4"/>
<evidence type="ECO:0000313" key="5">
    <source>
        <dbReference type="EMBL" id="MBW8638344.1"/>
    </source>
</evidence>
<sequence length="199" mass="21140">MSDTLILASASPHRKKLLDDAGLEFDVAPADIDERAAEEPLKESGATPADIAQVLAEAKALEVSARNPGAIVIGADQTLSLDDEVFYKPDDMDAAARQILKLAGKTHALNSAVVLARDGAVLWRHVGTAHLTMRPLDPAYVGRYLSMVGDKALSSVGGYQIEGPGVRLFRKIEGDFFTIVGLPMLPLLGELLKLGVIDG</sequence>
<accession>A0AAE2ZK79</accession>
<dbReference type="GO" id="GO:0047429">
    <property type="term" value="F:nucleoside triphosphate diphosphatase activity"/>
    <property type="evidence" value="ECO:0007669"/>
    <property type="project" value="UniProtKB-EC"/>
</dbReference>
<comment type="subcellular location">
    <subcellularLocation>
        <location evidence="4">Cytoplasm</location>
    </subcellularLocation>
</comment>
<evidence type="ECO:0000256" key="1">
    <source>
        <dbReference type="ARBA" id="ARBA00001968"/>
    </source>
</evidence>
<dbReference type="SUPFAM" id="SSF52972">
    <property type="entry name" value="ITPase-like"/>
    <property type="match status" value="1"/>
</dbReference>
<comment type="similarity">
    <text evidence="4">Belongs to the Maf family.</text>
</comment>
<comment type="catalytic activity">
    <reaction evidence="4">
        <text>a 2'-deoxyribonucleoside 5'-triphosphate + H2O = a 2'-deoxyribonucleoside 5'-phosphate + diphosphate + H(+)</text>
        <dbReference type="Rhea" id="RHEA:44644"/>
        <dbReference type="ChEBI" id="CHEBI:15377"/>
        <dbReference type="ChEBI" id="CHEBI:15378"/>
        <dbReference type="ChEBI" id="CHEBI:33019"/>
        <dbReference type="ChEBI" id="CHEBI:61560"/>
        <dbReference type="ChEBI" id="CHEBI:65317"/>
        <dbReference type="EC" id="3.6.1.9"/>
    </reaction>
</comment>
<keyword evidence="4" id="KW-0963">Cytoplasm</keyword>
<comment type="caution">
    <text evidence="5">The sequence shown here is derived from an EMBL/GenBank/DDBJ whole genome shotgun (WGS) entry which is preliminary data.</text>
</comment>
<keyword evidence="3 4" id="KW-0546">Nucleotide metabolism</keyword>
<evidence type="ECO:0000313" key="6">
    <source>
        <dbReference type="Proteomes" id="UP001196509"/>
    </source>
</evidence>
<dbReference type="CDD" id="cd00555">
    <property type="entry name" value="Maf"/>
    <property type="match status" value="1"/>
</dbReference>
<reference evidence="5" key="1">
    <citation type="submission" date="2021-08" db="EMBL/GenBank/DDBJ databases">
        <title>Hoeflea bacterium WL0058 sp. nov., isolated from the sediment.</title>
        <authorList>
            <person name="Wang L."/>
            <person name="Zhang D."/>
        </authorList>
    </citation>
    <scope>NUCLEOTIDE SEQUENCE</scope>
    <source>
        <strain evidence="5">WL0058</strain>
    </source>
</reference>
<dbReference type="Proteomes" id="UP001196509">
    <property type="component" value="Unassembled WGS sequence"/>
</dbReference>
<evidence type="ECO:0000256" key="4">
    <source>
        <dbReference type="HAMAP-Rule" id="MF_00528"/>
    </source>
</evidence>
<comment type="function">
    <text evidence="4">Nucleoside triphosphate pyrophosphatase. May have a dual role in cell division arrest and in preventing the incorporation of modified nucleotides into cellular nucleic acids.</text>
</comment>
<comment type="caution">
    <text evidence="4">Lacks conserved residue(s) required for the propagation of feature annotation.</text>
</comment>
<dbReference type="GO" id="GO:0009117">
    <property type="term" value="P:nucleotide metabolic process"/>
    <property type="evidence" value="ECO:0007669"/>
    <property type="project" value="UniProtKB-KW"/>
</dbReference>
<gene>
    <name evidence="5" type="ORF">K1W69_14200</name>
</gene>
<comment type="cofactor">
    <cofactor evidence="1 4">
        <name>a divalent metal cation</name>
        <dbReference type="ChEBI" id="CHEBI:60240"/>
    </cofactor>
</comment>
<proteinExistence type="inferred from homology"/>
<keyword evidence="2 4" id="KW-0378">Hydrolase</keyword>
<dbReference type="PIRSF" id="PIRSF006305">
    <property type="entry name" value="Maf"/>
    <property type="match status" value="1"/>
</dbReference>
<protein>
    <recommendedName>
        <fullName evidence="4">Nucleoside triphosphate pyrophosphatase</fullName>
        <ecNumber evidence="4">3.6.1.9</ecNumber>
    </recommendedName>
    <alternativeName>
        <fullName evidence="4">Nucleotide pyrophosphatase</fullName>
        <shortName evidence="4">Nucleotide PPase</shortName>
    </alternativeName>
</protein>
<dbReference type="GO" id="GO:0005737">
    <property type="term" value="C:cytoplasm"/>
    <property type="evidence" value="ECO:0007669"/>
    <property type="project" value="UniProtKB-SubCell"/>
</dbReference>
<dbReference type="AlphaFoldDB" id="A0AAE2ZK79"/>
<dbReference type="RefSeq" id="WP_220228975.1">
    <property type="nucleotide sequence ID" value="NZ_JAICBX010000002.1"/>
</dbReference>